<dbReference type="OrthoDB" id="8877021at2"/>
<accession>A0A1I4YRD8</accession>
<evidence type="ECO:0000313" key="1">
    <source>
        <dbReference type="EMBL" id="SFN40333.1"/>
    </source>
</evidence>
<protein>
    <submittedName>
        <fullName evidence="1">Uncharacterized protein</fullName>
    </submittedName>
</protein>
<reference evidence="2" key="1">
    <citation type="submission" date="2016-10" db="EMBL/GenBank/DDBJ databases">
        <authorList>
            <person name="Varghese N."/>
        </authorList>
    </citation>
    <scope>NUCLEOTIDE SEQUENCE [LARGE SCALE GENOMIC DNA]</scope>
    <source>
        <strain evidence="2">Nsp8</strain>
    </source>
</reference>
<evidence type="ECO:0000313" key="2">
    <source>
        <dbReference type="Proteomes" id="UP000183107"/>
    </source>
</evidence>
<dbReference type="Proteomes" id="UP000183107">
    <property type="component" value="Unassembled WGS sequence"/>
</dbReference>
<organism evidence="1 2">
    <name type="scientific">Nitrosospira briensis</name>
    <dbReference type="NCBI Taxonomy" id="35799"/>
    <lineage>
        <taxon>Bacteria</taxon>
        <taxon>Pseudomonadati</taxon>
        <taxon>Pseudomonadota</taxon>
        <taxon>Betaproteobacteria</taxon>
        <taxon>Nitrosomonadales</taxon>
        <taxon>Nitrosomonadaceae</taxon>
        <taxon>Nitrosospira</taxon>
    </lineage>
</organism>
<sequence>MKIKDKFVGSLPYSSEIFGVYQPLLGWKSERKKAKFNAGIQDERIKSFNKSLDQIQSSTNYDLDLATCSINLREWKAGSIDSNLSKENYGYGSLLLNALADKVKSFNETSDWESVINKENIDILLEQELSNTLRSAFTQDCKFLGNHNLRQQMLQEKYGKILNYESKVAGLLVFLASQKAFDSLYKIFKTPKKPIFTPSDRLNDPLDFFDPQKDLHKISLSPVGIVHLFRQYFFEFETFLGPAVEHIWLSPGAEAVLIEIHTRKTVIEKTLEQASETIIKSESSLTEKDEISEAVQENNKQDLKLGFTASVNQSWATGSANATGSLDFNTTQEISKETSHKRMREQTEKLSSEIKKNFKSTFKSVSEETATSSKKYTLKNSTNNLINYELRRKMRQVGVQVQDIGTYLCWQTYVDNPGLGLGLANLIHLAAPADLDSIAPAEIAPMPAELFSDVTLQIRFEPINADPNEFGLRKDRTYINGVEEDQSGDTYVGNDRIKHIQNYSINPPQTDYLLNKIYVVSTNNNLCDLSVIQISEDNNITIQLEMVNFNNQNEIPVSFKASWMPSKALKQKIISANDAAITAYDNKVDQLTKQAFVDGLKERVNFASRIESRKFEELREEERIIVYRNLIKSLIESTNSPDYSTSTSTQHIIAELINSIFDIDKMLYFVAPDWWKPKLTTQSFSSGFLSTLNRSFASWGGAIRDSNYNITEESEPAKLGSSLGWLLQLDGDNLRNAFLNAPWVKAVIPIRPGKEQAALNWLKHTESGEGLTENDFYTGDEEELQGKTIWEALTILAEKVREKHAAGNKVELHPKNEEINDDNKVSSTPIDKVYEHGFYPLQGGFKLQTSGHFEIFDQWVEILPTDQVVAVEVEYDPVTGMQKGLNG</sequence>
<dbReference type="RefSeq" id="WP_074794932.1">
    <property type="nucleotide sequence ID" value="NZ_FOVJ01000001.1"/>
</dbReference>
<gene>
    <name evidence="1" type="ORF">SAMN05216386_0835</name>
</gene>
<name>A0A1I4YRD8_9PROT</name>
<proteinExistence type="predicted"/>
<keyword evidence="2" id="KW-1185">Reference proteome</keyword>
<dbReference type="AlphaFoldDB" id="A0A1I4YRD8"/>
<dbReference type="EMBL" id="FOVJ01000001">
    <property type="protein sequence ID" value="SFN40333.1"/>
    <property type="molecule type" value="Genomic_DNA"/>
</dbReference>